<evidence type="ECO:0000313" key="1">
    <source>
        <dbReference type="EMBL" id="MEE8658874.1"/>
    </source>
</evidence>
<gene>
    <name evidence="1" type="ORF">DOFOFD_07600</name>
</gene>
<dbReference type="EMBL" id="JAWJZY010000003">
    <property type="protein sequence ID" value="MEE8658874.1"/>
    <property type="molecule type" value="Genomic_DNA"/>
</dbReference>
<protein>
    <submittedName>
        <fullName evidence="1">Uncharacterized protein</fullName>
    </submittedName>
</protein>
<name>A0ABU7U4S3_9PROT</name>
<organism evidence="1 2">
    <name type="scientific">Sorlinia euscelidii</name>
    <dbReference type="NCBI Taxonomy" id="3081148"/>
    <lineage>
        <taxon>Bacteria</taxon>
        <taxon>Pseudomonadati</taxon>
        <taxon>Pseudomonadota</taxon>
        <taxon>Alphaproteobacteria</taxon>
        <taxon>Acetobacterales</taxon>
        <taxon>Acetobacteraceae</taxon>
        <taxon>Sorlinia</taxon>
    </lineage>
</organism>
<sequence>MRTNLSNALFFGDLTTSFRQIDKRDVFPLLRARIGFHHGAQMEFARAHGLCHVRVNQALNSVFRVIPNDILEAAGISRVEAYFDLRGTP</sequence>
<proteinExistence type="predicted"/>
<accession>A0ABU7U4S3</accession>
<dbReference type="RefSeq" id="WP_394819776.1">
    <property type="nucleotide sequence ID" value="NZ_JAWJZY010000003.1"/>
</dbReference>
<evidence type="ECO:0000313" key="2">
    <source>
        <dbReference type="Proteomes" id="UP001312908"/>
    </source>
</evidence>
<comment type="caution">
    <text evidence="1">The sequence shown here is derived from an EMBL/GenBank/DDBJ whole genome shotgun (WGS) entry which is preliminary data.</text>
</comment>
<dbReference type="Proteomes" id="UP001312908">
    <property type="component" value="Unassembled WGS sequence"/>
</dbReference>
<keyword evidence="2" id="KW-1185">Reference proteome</keyword>
<reference evidence="1 2" key="1">
    <citation type="submission" date="2023-10" db="EMBL/GenBank/DDBJ databases">
        <title>Sorlinia euscelidii gen. nov., sp. nov., an acetic acid bacteria isolated from the gut of Euscelidius variegatus emitter.</title>
        <authorList>
            <person name="Michoud G."/>
            <person name="Marasco R."/>
            <person name="Seferji K."/>
            <person name="Gonella E."/>
            <person name="Garuglieri E."/>
            <person name="Alma A."/>
            <person name="Mapelli F."/>
            <person name="Borin S."/>
            <person name="Daffonchio D."/>
            <person name="Crotti E."/>
        </authorList>
    </citation>
    <scope>NUCLEOTIDE SEQUENCE [LARGE SCALE GENOMIC DNA]</scope>
    <source>
        <strain evidence="1 2">EV16P</strain>
    </source>
</reference>